<evidence type="ECO:0000313" key="2">
    <source>
        <dbReference type="Proteomes" id="UP001501624"/>
    </source>
</evidence>
<dbReference type="SUPFAM" id="SSF140453">
    <property type="entry name" value="EsxAB dimer-like"/>
    <property type="match status" value="1"/>
</dbReference>
<accession>A0ABP7HGS6</accession>
<sequence>MGIEVDPDALRDLGQDIADLLGMLSQLQIHMIDCDRRFVGHSGLADSYDSFTERWAVGVAALMEDAGTMSELLVQAADAYEQYDQGVGENLRGILDDLQNDGPQ</sequence>
<dbReference type="Proteomes" id="UP001501624">
    <property type="component" value="Unassembled WGS sequence"/>
</dbReference>
<reference evidence="2" key="1">
    <citation type="journal article" date="2019" name="Int. J. Syst. Evol. Microbiol.">
        <title>The Global Catalogue of Microorganisms (GCM) 10K type strain sequencing project: providing services to taxonomists for standard genome sequencing and annotation.</title>
        <authorList>
            <consortium name="The Broad Institute Genomics Platform"/>
            <consortium name="The Broad Institute Genome Sequencing Center for Infectious Disease"/>
            <person name="Wu L."/>
            <person name="Ma J."/>
        </authorList>
    </citation>
    <scope>NUCLEOTIDE SEQUENCE [LARGE SCALE GENOMIC DNA]</scope>
    <source>
        <strain evidence="2">JCM 17017</strain>
    </source>
</reference>
<evidence type="ECO:0008006" key="3">
    <source>
        <dbReference type="Google" id="ProtNLM"/>
    </source>
</evidence>
<dbReference type="InterPro" id="IPR036689">
    <property type="entry name" value="ESAT-6-like_sf"/>
</dbReference>
<protein>
    <recommendedName>
        <fullName evidence="3">Excreted virulence factor EspC, type VII ESX diderm</fullName>
    </recommendedName>
</protein>
<proteinExistence type="predicted"/>
<dbReference type="EMBL" id="BAABCM010000001">
    <property type="protein sequence ID" value="GAA3791388.1"/>
    <property type="molecule type" value="Genomic_DNA"/>
</dbReference>
<keyword evidence="2" id="KW-1185">Reference proteome</keyword>
<evidence type="ECO:0000313" key="1">
    <source>
        <dbReference type="EMBL" id="GAA3791388.1"/>
    </source>
</evidence>
<comment type="caution">
    <text evidence="1">The sequence shown here is derived from an EMBL/GenBank/DDBJ whole genome shotgun (WGS) entry which is preliminary data.</text>
</comment>
<name>A0ABP7HGS6_9PSEU</name>
<gene>
    <name evidence="1" type="ORF">GCM10022380_04930</name>
</gene>
<dbReference type="RefSeq" id="WP_237336678.1">
    <property type="nucleotide sequence ID" value="NZ_BAABCM010000001.1"/>
</dbReference>
<organism evidence="1 2">
    <name type="scientific">Amycolatopsis tucumanensis</name>
    <dbReference type="NCBI Taxonomy" id="401106"/>
    <lineage>
        <taxon>Bacteria</taxon>
        <taxon>Bacillati</taxon>
        <taxon>Actinomycetota</taxon>
        <taxon>Actinomycetes</taxon>
        <taxon>Pseudonocardiales</taxon>
        <taxon>Pseudonocardiaceae</taxon>
        <taxon>Amycolatopsis</taxon>
    </lineage>
</organism>